<dbReference type="Pfam" id="PF01408">
    <property type="entry name" value="GFO_IDH_MocA"/>
    <property type="match status" value="1"/>
</dbReference>
<dbReference type="InterPro" id="IPR000683">
    <property type="entry name" value="Gfo/Idh/MocA-like_OxRdtase_N"/>
</dbReference>
<dbReference type="AlphaFoldDB" id="X1QUW1"/>
<sequence>MNNMNNVNIGIIGFGVMGKIRFDNIKSVRGKHRVSSICDANAERNMQLKDIKFTVDYNEILQDKDINVVFVCTPSYLNNINACVV</sequence>
<proteinExistence type="predicted"/>
<feature type="non-terminal residue" evidence="2">
    <location>
        <position position="85"/>
    </location>
</feature>
<evidence type="ECO:0000259" key="1">
    <source>
        <dbReference type="Pfam" id="PF01408"/>
    </source>
</evidence>
<dbReference type="SUPFAM" id="SSF51735">
    <property type="entry name" value="NAD(P)-binding Rossmann-fold domains"/>
    <property type="match status" value="1"/>
</dbReference>
<comment type="caution">
    <text evidence="2">The sequence shown here is derived from an EMBL/GenBank/DDBJ whole genome shotgun (WGS) entry which is preliminary data.</text>
</comment>
<name>X1QUW1_9ZZZZ</name>
<dbReference type="GO" id="GO:0000166">
    <property type="term" value="F:nucleotide binding"/>
    <property type="evidence" value="ECO:0007669"/>
    <property type="project" value="InterPro"/>
</dbReference>
<dbReference type="InterPro" id="IPR036291">
    <property type="entry name" value="NAD(P)-bd_dom_sf"/>
</dbReference>
<reference evidence="2" key="1">
    <citation type="journal article" date="2014" name="Front. Microbiol.">
        <title>High frequency of phylogenetically diverse reductive dehalogenase-homologous genes in deep subseafloor sedimentary metagenomes.</title>
        <authorList>
            <person name="Kawai M."/>
            <person name="Futagami T."/>
            <person name="Toyoda A."/>
            <person name="Takaki Y."/>
            <person name="Nishi S."/>
            <person name="Hori S."/>
            <person name="Arai W."/>
            <person name="Tsubouchi T."/>
            <person name="Morono Y."/>
            <person name="Uchiyama I."/>
            <person name="Ito T."/>
            <person name="Fujiyama A."/>
            <person name="Inagaki F."/>
            <person name="Takami H."/>
        </authorList>
    </citation>
    <scope>NUCLEOTIDE SEQUENCE</scope>
    <source>
        <strain evidence="2">Expedition CK06-06</strain>
    </source>
</reference>
<dbReference type="Gene3D" id="3.40.50.720">
    <property type="entry name" value="NAD(P)-binding Rossmann-like Domain"/>
    <property type="match status" value="1"/>
</dbReference>
<organism evidence="2">
    <name type="scientific">marine sediment metagenome</name>
    <dbReference type="NCBI Taxonomy" id="412755"/>
    <lineage>
        <taxon>unclassified sequences</taxon>
        <taxon>metagenomes</taxon>
        <taxon>ecological metagenomes</taxon>
    </lineage>
</organism>
<dbReference type="EMBL" id="BARV01039612">
    <property type="protein sequence ID" value="GAI47064.1"/>
    <property type="molecule type" value="Genomic_DNA"/>
</dbReference>
<protein>
    <recommendedName>
        <fullName evidence="1">Gfo/Idh/MocA-like oxidoreductase N-terminal domain-containing protein</fullName>
    </recommendedName>
</protein>
<accession>X1QUW1</accession>
<evidence type="ECO:0000313" key="2">
    <source>
        <dbReference type="EMBL" id="GAI47064.1"/>
    </source>
</evidence>
<gene>
    <name evidence="2" type="ORF">S06H3_60664</name>
</gene>
<feature type="domain" description="Gfo/Idh/MocA-like oxidoreductase N-terminal" evidence="1">
    <location>
        <begin position="7"/>
        <end position="78"/>
    </location>
</feature>